<dbReference type="InterPro" id="IPR036291">
    <property type="entry name" value="NAD(P)-bd_dom_sf"/>
</dbReference>
<reference evidence="3 4" key="1">
    <citation type="submission" date="2019-07" db="EMBL/GenBank/DDBJ databases">
        <title>Georgenia wutianyii sp. nov. and Georgenia *** sp. nov. isolated from plateau pika (Ochotona curzoniae) in the Qinghai-Tibet plateau of China.</title>
        <authorList>
            <person name="Tian Z."/>
        </authorList>
    </citation>
    <scope>NUCLEOTIDE SEQUENCE [LARGE SCALE GENOMIC DNA]</scope>
    <source>
        <strain evidence="3 4">Z446</strain>
    </source>
</reference>
<comment type="caution">
    <text evidence="3">The sequence shown here is derived from an EMBL/GenBank/DDBJ whole genome shotgun (WGS) entry which is preliminary data.</text>
</comment>
<dbReference type="PROSITE" id="PS01162">
    <property type="entry name" value="QOR_ZETA_CRYSTAL"/>
    <property type="match status" value="1"/>
</dbReference>
<dbReference type="Gene3D" id="3.90.180.10">
    <property type="entry name" value="Medium-chain alcohol dehydrogenases, catalytic domain"/>
    <property type="match status" value="1"/>
</dbReference>
<dbReference type="InterPro" id="IPR013154">
    <property type="entry name" value="ADH-like_N"/>
</dbReference>
<dbReference type="PANTHER" id="PTHR11695:SF294">
    <property type="entry name" value="RETICULON-4-INTERACTING PROTEIN 1, MITOCHONDRIAL"/>
    <property type="match status" value="1"/>
</dbReference>
<dbReference type="SUPFAM" id="SSF50129">
    <property type="entry name" value="GroES-like"/>
    <property type="match status" value="1"/>
</dbReference>
<evidence type="ECO:0000259" key="2">
    <source>
        <dbReference type="SMART" id="SM00829"/>
    </source>
</evidence>
<dbReference type="EMBL" id="VJXR01000025">
    <property type="protein sequence ID" value="TRW45322.1"/>
    <property type="molecule type" value="Genomic_DNA"/>
</dbReference>
<feature type="domain" description="Enoyl reductase (ER)" evidence="2">
    <location>
        <begin position="10"/>
        <end position="330"/>
    </location>
</feature>
<dbReference type="RefSeq" id="WP_143418409.1">
    <property type="nucleotide sequence ID" value="NZ_VJXR01000025.1"/>
</dbReference>
<dbReference type="CDD" id="cd05289">
    <property type="entry name" value="MDR_like_2"/>
    <property type="match status" value="1"/>
</dbReference>
<dbReference type="PANTHER" id="PTHR11695">
    <property type="entry name" value="ALCOHOL DEHYDROGENASE RELATED"/>
    <property type="match status" value="1"/>
</dbReference>
<keyword evidence="1" id="KW-0560">Oxidoreductase</keyword>
<dbReference type="AlphaFoldDB" id="A0A552WRE7"/>
<accession>A0A552WRE7</accession>
<name>A0A552WRE7_9MICO</name>
<dbReference type="InterPro" id="IPR002364">
    <property type="entry name" value="Quin_OxRdtase/zeta-crystal_CS"/>
</dbReference>
<dbReference type="InterPro" id="IPR050700">
    <property type="entry name" value="YIM1/Zinc_Alcohol_DH_Fams"/>
</dbReference>
<dbReference type="Gene3D" id="3.40.50.720">
    <property type="entry name" value="NAD(P)-binding Rossmann-like Domain"/>
    <property type="match status" value="1"/>
</dbReference>
<evidence type="ECO:0000256" key="1">
    <source>
        <dbReference type="ARBA" id="ARBA00023002"/>
    </source>
</evidence>
<dbReference type="Pfam" id="PF13602">
    <property type="entry name" value="ADH_zinc_N_2"/>
    <property type="match status" value="1"/>
</dbReference>
<dbReference type="Proteomes" id="UP000318693">
    <property type="component" value="Unassembled WGS sequence"/>
</dbReference>
<dbReference type="SMART" id="SM00829">
    <property type="entry name" value="PKS_ER"/>
    <property type="match status" value="1"/>
</dbReference>
<evidence type="ECO:0000313" key="3">
    <source>
        <dbReference type="EMBL" id="TRW45322.1"/>
    </source>
</evidence>
<keyword evidence="4" id="KW-1185">Reference proteome</keyword>
<dbReference type="GO" id="GO:0016491">
    <property type="term" value="F:oxidoreductase activity"/>
    <property type="evidence" value="ECO:0007669"/>
    <property type="project" value="UniProtKB-KW"/>
</dbReference>
<protein>
    <submittedName>
        <fullName evidence="3">NADP-dependent oxidoreductase</fullName>
    </submittedName>
</protein>
<evidence type="ECO:0000313" key="4">
    <source>
        <dbReference type="Proteomes" id="UP000318693"/>
    </source>
</evidence>
<dbReference type="GO" id="GO:0008270">
    <property type="term" value="F:zinc ion binding"/>
    <property type="evidence" value="ECO:0007669"/>
    <property type="project" value="InterPro"/>
</dbReference>
<dbReference type="InterPro" id="IPR011032">
    <property type="entry name" value="GroES-like_sf"/>
</dbReference>
<dbReference type="Pfam" id="PF08240">
    <property type="entry name" value="ADH_N"/>
    <property type="match status" value="1"/>
</dbReference>
<proteinExistence type="predicted"/>
<sequence length="343" mass="36580">MKAFVVEKYGKDGLRAANTSQPTVGRGEVLVRVSAASINPLDKMTRNGEFKHLIKRKLPFVLGHDLAGVVTEVGADVRDFKVGDEVYARPRDLRIGTFAEFIAIDQDDVAPKPNSLTLDEAAAVPLVALAAWQILVDRANLQPGQKVLVHAGAGGLGSTVIQLAKHLGAVVATTSNTATADLVRNLGADVVVDYTKQDFTQVLSGYDLVLDSLGGQNLEKSLTVLKPHGLAIGVAGPPDAGFAKQLGAPALLGVLMTLLSRKIRKQAKALDVRYEFLFMQASGSQLRELGALYDAGVLRPVIDRTFPFEQTTEAMAYVEQGRTQAGKVVVTMKSLPDVTPSAD</sequence>
<dbReference type="InterPro" id="IPR020843">
    <property type="entry name" value="ER"/>
</dbReference>
<dbReference type="SUPFAM" id="SSF51735">
    <property type="entry name" value="NAD(P)-binding Rossmann-fold domains"/>
    <property type="match status" value="1"/>
</dbReference>
<gene>
    <name evidence="3" type="ORF">FJ693_10090</name>
</gene>
<organism evidence="3 4">
    <name type="scientific">Georgenia yuyongxinii</name>
    <dbReference type="NCBI Taxonomy" id="2589797"/>
    <lineage>
        <taxon>Bacteria</taxon>
        <taxon>Bacillati</taxon>
        <taxon>Actinomycetota</taxon>
        <taxon>Actinomycetes</taxon>
        <taxon>Micrococcales</taxon>
        <taxon>Bogoriellaceae</taxon>
        <taxon>Georgenia</taxon>
    </lineage>
</organism>